<dbReference type="Proteomes" id="UP000050424">
    <property type="component" value="Unassembled WGS sequence"/>
</dbReference>
<feature type="region of interest" description="Disordered" evidence="1">
    <location>
        <begin position="87"/>
        <end position="106"/>
    </location>
</feature>
<gene>
    <name evidence="2" type="ORF">AK830_g9545</name>
</gene>
<proteinExistence type="predicted"/>
<dbReference type="AlphaFoldDB" id="A0A0P7AHU7"/>
<keyword evidence="3" id="KW-1185">Reference proteome</keyword>
<evidence type="ECO:0000313" key="3">
    <source>
        <dbReference type="Proteomes" id="UP000050424"/>
    </source>
</evidence>
<feature type="region of interest" description="Disordered" evidence="1">
    <location>
        <begin position="1"/>
        <end position="41"/>
    </location>
</feature>
<reference evidence="2 3" key="1">
    <citation type="submission" date="2015-09" db="EMBL/GenBank/DDBJ databases">
        <title>Draft genome of a European isolate of the apple canker pathogen Neonectria ditissima.</title>
        <authorList>
            <person name="Gomez-Cortecero A."/>
            <person name="Harrison R.J."/>
            <person name="Armitage A.D."/>
        </authorList>
    </citation>
    <scope>NUCLEOTIDE SEQUENCE [LARGE SCALE GENOMIC DNA]</scope>
    <source>
        <strain evidence="2 3">R09/05</strain>
    </source>
</reference>
<evidence type="ECO:0000256" key="1">
    <source>
        <dbReference type="SAM" id="MobiDB-lite"/>
    </source>
</evidence>
<sequence>MHTNNGQAWGMREPGEKDDEGPLLAGHSAGGETEDPSTSWHLGHAKERYQRHQRLNSRCAVRPSELAACDRSRSPVDFASARQAKGKLHAAIPGGSPSIPSGTSHPAPRAAFDVEKDGDGVVFMCTRCKLGQSACPPCPDAVAFASVARLRWEAIGTSDEDFVQNSRSTLHTPRPPVREAAAAAETCSRVWTT</sequence>
<accession>A0A0P7AHU7</accession>
<feature type="compositionally biased region" description="Low complexity" evidence="1">
    <location>
        <begin position="92"/>
        <end position="102"/>
    </location>
</feature>
<dbReference type="EMBL" id="LKCW01000180">
    <property type="protein sequence ID" value="KPM37019.1"/>
    <property type="molecule type" value="Genomic_DNA"/>
</dbReference>
<evidence type="ECO:0000313" key="2">
    <source>
        <dbReference type="EMBL" id="KPM37019.1"/>
    </source>
</evidence>
<organism evidence="2 3">
    <name type="scientific">Neonectria ditissima</name>
    <dbReference type="NCBI Taxonomy" id="78410"/>
    <lineage>
        <taxon>Eukaryota</taxon>
        <taxon>Fungi</taxon>
        <taxon>Dikarya</taxon>
        <taxon>Ascomycota</taxon>
        <taxon>Pezizomycotina</taxon>
        <taxon>Sordariomycetes</taxon>
        <taxon>Hypocreomycetidae</taxon>
        <taxon>Hypocreales</taxon>
        <taxon>Nectriaceae</taxon>
        <taxon>Neonectria</taxon>
    </lineage>
</organism>
<comment type="caution">
    <text evidence="2">The sequence shown here is derived from an EMBL/GenBank/DDBJ whole genome shotgun (WGS) entry which is preliminary data.</text>
</comment>
<name>A0A0P7AHU7_9HYPO</name>
<protein>
    <submittedName>
        <fullName evidence="2">Uncharacterized protein</fullName>
    </submittedName>
</protein>